<feature type="compositionally biased region" description="Acidic residues" evidence="3">
    <location>
        <begin position="57"/>
        <end position="67"/>
    </location>
</feature>
<keyword evidence="4" id="KW-0472">Membrane</keyword>
<dbReference type="InterPro" id="IPR046960">
    <property type="entry name" value="PPR_At4g14850-like_plant"/>
</dbReference>
<dbReference type="Pfam" id="PF01535">
    <property type="entry name" value="PPR"/>
    <property type="match status" value="2"/>
</dbReference>
<organism evidence="5 6">
    <name type="scientific">Capsicum annuum</name>
    <name type="common">Capsicum pepper</name>
    <dbReference type="NCBI Taxonomy" id="4072"/>
    <lineage>
        <taxon>Eukaryota</taxon>
        <taxon>Viridiplantae</taxon>
        <taxon>Streptophyta</taxon>
        <taxon>Embryophyta</taxon>
        <taxon>Tracheophyta</taxon>
        <taxon>Spermatophyta</taxon>
        <taxon>Magnoliopsida</taxon>
        <taxon>eudicotyledons</taxon>
        <taxon>Gunneridae</taxon>
        <taxon>Pentapetalae</taxon>
        <taxon>asterids</taxon>
        <taxon>lamiids</taxon>
        <taxon>Solanales</taxon>
        <taxon>Solanaceae</taxon>
        <taxon>Solanoideae</taxon>
        <taxon>Capsiceae</taxon>
        <taxon>Capsicum</taxon>
    </lineage>
</organism>
<evidence type="ECO:0000313" key="5">
    <source>
        <dbReference type="EMBL" id="PHT63051.1"/>
    </source>
</evidence>
<reference evidence="5 6" key="1">
    <citation type="journal article" date="2014" name="Nat. Genet.">
        <title>Genome sequence of the hot pepper provides insights into the evolution of pungency in Capsicum species.</title>
        <authorList>
            <person name="Kim S."/>
            <person name="Park M."/>
            <person name="Yeom S.I."/>
            <person name="Kim Y.M."/>
            <person name="Lee J.M."/>
            <person name="Lee H.A."/>
            <person name="Seo E."/>
            <person name="Choi J."/>
            <person name="Cheong K."/>
            <person name="Kim K.T."/>
            <person name="Jung K."/>
            <person name="Lee G.W."/>
            <person name="Oh S.K."/>
            <person name="Bae C."/>
            <person name="Kim S.B."/>
            <person name="Lee H.Y."/>
            <person name="Kim S.Y."/>
            <person name="Kim M.S."/>
            <person name="Kang B.C."/>
            <person name="Jo Y.D."/>
            <person name="Yang H.B."/>
            <person name="Jeong H.J."/>
            <person name="Kang W.H."/>
            <person name="Kwon J.K."/>
            <person name="Shin C."/>
            <person name="Lim J.Y."/>
            <person name="Park J.H."/>
            <person name="Huh J.H."/>
            <person name="Kim J.S."/>
            <person name="Kim B.D."/>
            <person name="Cohen O."/>
            <person name="Paran I."/>
            <person name="Suh M.C."/>
            <person name="Lee S.B."/>
            <person name="Kim Y.K."/>
            <person name="Shin Y."/>
            <person name="Noh S.J."/>
            <person name="Park J."/>
            <person name="Seo Y.S."/>
            <person name="Kwon S.Y."/>
            <person name="Kim H.A."/>
            <person name="Park J.M."/>
            <person name="Kim H.J."/>
            <person name="Choi S.B."/>
            <person name="Bosland P.W."/>
            <person name="Reeves G."/>
            <person name="Jo S.H."/>
            <person name="Lee B.W."/>
            <person name="Cho H.T."/>
            <person name="Choi H.S."/>
            <person name="Lee M.S."/>
            <person name="Yu Y."/>
            <person name="Do Choi Y."/>
            <person name="Park B.S."/>
            <person name="van Deynze A."/>
            <person name="Ashrafi H."/>
            <person name="Hill T."/>
            <person name="Kim W.T."/>
            <person name="Pai H.S."/>
            <person name="Ahn H.K."/>
            <person name="Yeam I."/>
            <person name="Giovannoni J.J."/>
            <person name="Rose J.K."/>
            <person name="Sorensen I."/>
            <person name="Lee S.J."/>
            <person name="Kim R.W."/>
            <person name="Choi I.Y."/>
            <person name="Choi B.S."/>
            <person name="Lim J.S."/>
            <person name="Lee Y.H."/>
            <person name="Choi D."/>
        </authorList>
    </citation>
    <scope>NUCLEOTIDE SEQUENCE [LARGE SCALE GENOMIC DNA]</scope>
    <source>
        <strain evidence="6">cv. CM334</strain>
    </source>
</reference>
<sequence>MKTSALQREGHPIEEEHVVMAQLADVNAWAYGHEQEAAIPIPVQQNPVQEADVHEEGGEEVEKEDIQEAAILIPVQQNPVQEAEADDEEAGEEVEQEEGEQEENVDFQEQENVEEFDNDDDEVEEEDQELAANDDDDEVPHEADNDDDEVPHKLDDLDLQHASLLGGVPPSAVVPQKLILILIFLLCFLTPFCVLFSVLSGYAKNKRFCDVADVFEAMPEKNVVSYNAMLSEYLWIGDFMRHGRMTEACELFDDMPNRNEVSYTIRIFGCVGVSEFEEAWRWFLDMHRRGVIPDQKMSWLFYRWLLDWIM</sequence>
<dbReference type="AlphaFoldDB" id="A0A2G2Y0E8"/>
<dbReference type="GO" id="GO:0009451">
    <property type="term" value="P:RNA modification"/>
    <property type="evidence" value="ECO:0007669"/>
    <property type="project" value="InterPro"/>
</dbReference>
<evidence type="ECO:0000256" key="1">
    <source>
        <dbReference type="ARBA" id="ARBA00022737"/>
    </source>
</evidence>
<dbReference type="Gramene" id="PHT63051">
    <property type="protein sequence ID" value="PHT63051"/>
    <property type="gene ID" value="T459_33071"/>
</dbReference>
<proteinExistence type="predicted"/>
<comment type="caution">
    <text evidence="5">The sequence shown here is derived from an EMBL/GenBank/DDBJ whole genome shotgun (WGS) entry which is preliminary data.</text>
</comment>
<dbReference type="PROSITE" id="PS51375">
    <property type="entry name" value="PPR"/>
    <property type="match status" value="1"/>
</dbReference>
<dbReference type="PANTHER" id="PTHR47926:SF347">
    <property type="entry name" value="PENTATRICOPEPTIDE REPEAT-CONTAINING PROTEIN"/>
    <property type="match status" value="1"/>
</dbReference>
<feature type="region of interest" description="Disordered" evidence="3">
    <location>
        <begin position="41"/>
        <end position="150"/>
    </location>
</feature>
<dbReference type="InterPro" id="IPR011990">
    <property type="entry name" value="TPR-like_helical_dom_sf"/>
</dbReference>
<dbReference type="InterPro" id="IPR002885">
    <property type="entry name" value="PPR_rpt"/>
</dbReference>
<evidence type="ECO:0000256" key="4">
    <source>
        <dbReference type="SAM" id="Phobius"/>
    </source>
</evidence>
<evidence type="ECO:0000256" key="3">
    <source>
        <dbReference type="SAM" id="MobiDB-lite"/>
    </source>
</evidence>
<protein>
    <recommendedName>
        <fullName evidence="7">Pentatricopeptide repeat-containing protein</fullName>
    </recommendedName>
</protein>
<evidence type="ECO:0008006" key="7">
    <source>
        <dbReference type="Google" id="ProtNLM"/>
    </source>
</evidence>
<keyword evidence="4" id="KW-0812">Transmembrane</keyword>
<feature type="transmembrane region" description="Helical" evidence="4">
    <location>
        <begin position="178"/>
        <end position="199"/>
    </location>
</feature>
<reference evidence="5 6" key="2">
    <citation type="journal article" date="2017" name="Genome Biol.">
        <title>New reference genome sequences of hot pepper reveal the massive evolution of plant disease-resistance genes by retroduplication.</title>
        <authorList>
            <person name="Kim S."/>
            <person name="Park J."/>
            <person name="Yeom S.I."/>
            <person name="Kim Y.M."/>
            <person name="Seo E."/>
            <person name="Kim K.T."/>
            <person name="Kim M.S."/>
            <person name="Lee J.M."/>
            <person name="Cheong K."/>
            <person name="Shin H.S."/>
            <person name="Kim S.B."/>
            <person name="Han K."/>
            <person name="Lee J."/>
            <person name="Park M."/>
            <person name="Lee H.A."/>
            <person name="Lee H.Y."/>
            <person name="Lee Y."/>
            <person name="Oh S."/>
            <person name="Lee J.H."/>
            <person name="Choi E."/>
            <person name="Choi E."/>
            <person name="Lee S.E."/>
            <person name="Jeon J."/>
            <person name="Kim H."/>
            <person name="Choi G."/>
            <person name="Song H."/>
            <person name="Lee J."/>
            <person name="Lee S.C."/>
            <person name="Kwon J.K."/>
            <person name="Lee H.Y."/>
            <person name="Koo N."/>
            <person name="Hong Y."/>
            <person name="Kim R.W."/>
            <person name="Kang W.H."/>
            <person name="Huh J.H."/>
            <person name="Kang B.C."/>
            <person name="Yang T.J."/>
            <person name="Lee Y.H."/>
            <person name="Bennetzen J.L."/>
            <person name="Choi D."/>
        </authorList>
    </citation>
    <scope>NUCLEOTIDE SEQUENCE [LARGE SCALE GENOMIC DNA]</scope>
    <source>
        <strain evidence="6">cv. CM334</strain>
    </source>
</reference>
<name>A0A2G2Y0E8_CAPAN</name>
<dbReference type="Proteomes" id="UP000222542">
    <property type="component" value="Unassembled WGS sequence"/>
</dbReference>
<evidence type="ECO:0000313" key="6">
    <source>
        <dbReference type="Proteomes" id="UP000222542"/>
    </source>
</evidence>
<dbReference type="GO" id="GO:0003723">
    <property type="term" value="F:RNA binding"/>
    <property type="evidence" value="ECO:0007669"/>
    <property type="project" value="InterPro"/>
</dbReference>
<gene>
    <name evidence="5" type="ORF">T459_33071</name>
</gene>
<keyword evidence="6" id="KW-1185">Reference proteome</keyword>
<dbReference type="PANTHER" id="PTHR47926">
    <property type="entry name" value="PENTATRICOPEPTIDE REPEAT-CONTAINING PROTEIN"/>
    <property type="match status" value="1"/>
</dbReference>
<accession>A0A2G2Y0E8</accession>
<dbReference type="EMBL" id="AYRZ02000046">
    <property type="protein sequence ID" value="PHT63051.1"/>
    <property type="molecule type" value="Genomic_DNA"/>
</dbReference>
<evidence type="ECO:0000256" key="2">
    <source>
        <dbReference type="PROSITE-ProRule" id="PRU00708"/>
    </source>
</evidence>
<feature type="repeat" description="PPR" evidence="2">
    <location>
        <begin position="259"/>
        <end position="293"/>
    </location>
</feature>
<keyword evidence="4" id="KW-1133">Transmembrane helix</keyword>
<feature type="compositionally biased region" description="Acidic residues" evidence="3">
    <location>
        <begin position="83"/>
        <end position="149"/>
    </location>
</feature>
<dbReference type="Gene3D" id="1.25.40.10">
    <property type="entry name" value="Tetratricopeptide repeat domain"/>
    <property type="match status" value="1"/>
</dbReference>
<keyword evidence="1" id="KW-0677">Repeat</keyword>
<dbReference type="NCBIfam" id="TIGR00756">
    <property type="entry name" value="PPR"/>
    <property type="match status" value="1"/>
</dbReference>